<keyword evidence="2" id="KW-0812">Transmembrane</keyword>
<feature type="transmembrane region" description="Helical" evidence="2">
    <location>
        <begin position="21"/>
        <end position="40"/>
    </location>
</feature>
<dbReference type="Proteomes" id="UP000027981">
    <property type="component" value="Chromosome"/>
</dbReference>
<keyword evidence="4" id="KW-1185">Reference proteome</keyword>
<dbReference type="AlphaFoldDB" id="A0A075LRD6"/>
<feature type="compositionally biased region" description="Polar residues" evidence="1">
    <location>
        <begin position="92"/>
        <end position="101"/>
    </location>
</feature>
<keyword evidence="2" id="KW-1133">Transmembrane helix</keyword>
<evidence type="ECO:0000313" key="4">
    <source>
        <dbReference type="Proteomes" id="UP000027981"/>
    </source>
</evidence>
<dbReference type="eggNOG" id="arCOG10171">
    <property type="taxonomic scope" value="Archaea"/>
</dbReference>
<feature type="compositionally biased region" description="Basic and acidic residues" evidence="1">
    <location>
        <begin position="79"/>
        <end position="90"/>
    </location>
</feature>
<feature type="region of interest" description="Disordered" evidence="1">
    <location>
        <begin position="79"/>
        <end position="101"/>
    </location>
</feature>
<name>A0A075LRD6_9EURY</name>
<accession>A0A075LRD6</accession>
<evidence type="ECO:0000256" key="2">
    <source>
        <dbReference type="SAM" id="Phobius"/>
    </source>
</evidence>
<sequence length="101" mass="11380">MVLFLGWSNNQKLNKGEMRRAITAALVSTFIVIVLGNQYLLIPSELRNYFLGVLSTIVGFYFGYRGRETEEEKIERVIESLSGGREREEQNTEAGTATNSS</sequence>
<dbReference type="GeneID" id="24841343"/>
<dbReference type="HOGENOM" id="CLU_165895_0_0_2"/>
<feature type="transmembrane region" description="Helical" evidence="2">
    <location>
        <begin position="46"/>
        <end position="64"/>
    </location>
</feature>
<evidence type="ECO:0000256" key="1">
    <source>
        <dbReference type="SAM" id="MobiDB-lite"/>
    </source>
</evidence>
<dbReference type="EMBL" id="CP006019">
    <property type="protein sequence ID" value="AIF68651.1"/>
    <property type="molecule type" value="Genomic_DNA"/>
</dbReference>
<evidence type="ECO:0000313" key="3">
    <source>
        <dbReference type="EMBL" id="AIF68651.1"/>
    </source>
</evidence>
<dbReference type="RefSeq" id="WP_052649027.1">
    <property type="nucleotide sequence ID" value="NZ_CP006019.1"/>
</dbReference>
<organism evidence="3 4">
    <name type="scientific">Palaeococcus pacificus DY20341</name>
    <dbReference type="NCBI Taxonomy" id="1343739"/>
    <lineage>
        <taxon>Archaea</taxon>
        <taxon>Methanobacteriati</taxon>
        <taxon>Methanobacteriota</taxon>
        <taxon>Thermococci</taxon>
        <taxon>Thermococcales</taxon>
        <taxon>Thermococcaceae</taxon>
        <taxon>Palaeococcus</taxon>
    </lineage>
</organism>
<keyword evidence="2" id="KW-0472">Membrane</keyword>
<dbReference type="KEGG" id="ppac:PAP_01045"/>
<dbReference type="OrthoDB" id="99262at2157"/>
<gene>
    <name evidence="3" type="ORF">PAP_01045</name>
</gene>
<reference evidence="4" key="1">
    <citation type="submission" date="2013-06" db="EMBL/GenBank/DDBJ databases">
        <title>Complete Genome Sequence of Hyperthermophilic Palaeococcus pacificus DY20341T, Isolated from a Deep-Sea Hydrothermal Sediments.</title>
        <authorList>
            <person name="Zeng X."/>
            <person name="Shao Z."/>
        </authorList>
    </citation>
    <scope>NUCLEOTIDE SEQUENCE [LARGE SCALE GENOMIC DNA]</scope>
    <source>
        <strain evidence="4">DY20341</strain>
    </source>
</reference>
<proteinExistence type="predicted"/>
<reference evidence="3 4" key="2">
    <citation type="journal article" date="2015" name="Genome Announc.">
        <title>Complete Genome Sequence of Hyperthermophilic Piezophilic Archaeon Palaeococcus pacificus DY20341T, Isolated from Deep-Sea Hydrothermal Sediments.</title>
        <authorList>
            <person name="Zeng X."/>
            <person name="Jebbar M."/>
            <person name="Shao Z."/>
        </authorList>
    </citation>
    <scope>NUCLEOTIDE SEQUENCE [LARGE SCALE GENOMIC DNA]</scope>
    <source>
        <strain evidence="3 4">DY20341</strain>
    </source>
</reference>
<protein>
    <submittedName>
        <fullName evidence="3">Uncharacterized protein</fullName>
    </submittedName>
</protein>